<feature type="region of interest" description="Disordered" evidence="1">
    <location>
        <begin position="107"/>
        <end position="130"/>
    </location>
</feature>
<name>A0ABQ5H7W1_9ASTR</name>
<evidence type="ECO:0000313" key="2">
    <source>
        <dbReference type="EMBL" id="GJT83904.1"/>
    </source>
</evidence>
<comment type="caution">
    <text evidence="2">The sequence shown here is derived from an EMBL/GenBank/DDBJ whole genome shotgun (WGS) entry which is preliminary data.</text>
</comment>
<evidence type="ECO:0000313" key="3">
    <source>
        <dbReference type="Proteomes" id="UP001151760"/>
    </source>
</evidence>
<keyword evidence="3" id="KW-1185">Reference proteome</keyword>
<reference evidence="2" key="1">
    <citation type="journal article" date="2022" name="Int. J. Mol. Sci.">
        <title>Draft Genome of Tanacetum Coccineum: Genomic Comparison of Closely Related Tanacetum-Family Plants.</title>
        <authorList>
            <person name="Yamashiro T."/>
            <person name="Shiraishi A."/>
            <person name="Nakayama K."/>
            <person name="Satake H."/>
        </authorList>
    </citation>
    <scope>NUCLEOTIDE SEQUENCE</scope>
</reference>
<dbReference type="EMBL" id="BQNB010019304">
    <property type="protein sequence ID" value="GJT83904.1"/>
    <property type="molecule type" value="Genomic_DNA"/>
</dbReference>
<sequence>MYTLEERSRLLAEYFENRKKQLAAERSAAIRNKPPTRTQLRSLMMTYLKHIGRYKHAQLNKKTLEEIQALYIKEQERAADFVPIGSEKDERMIEKINKKAAGVDEEEVLGEPDSTKVEVKQEGNTENSDLKEEEQLKAFLMIVPDEEGEIDYEVLDKRYPIVDWESKFYHTDRYGKPHDYYRVFRADGSSRYIKTFTEMVSRFDRLDFIELHSLVMKRFETSTPEEIDLILWGSLRTMFEANAEDDLWKNQKEWILKSWNFYDNCGVHILVLEDGTEFYMLAERRFIQKQIDESGSHDGSEKDL</sequence>
<evidence type="ECO:0000256" key="1">
    <source>
        <dbReference type="SAM" id="MobiDB-lite"/>
    </source>
</evidence>
<feature type="compositionally biased region" description="Basic and acidic residues" evidence="1">
    <location>
        <begin position="113"/>
        <end position="130"/>
    </location>
</feature>
<protein>
    <submittedName>
        <fullName evidence="2">Uncharacterized protein</fullName>
    </submittedName>
</protein>
<accession>A0ABQ5H7W1</accession>
<organism evidence="2 3">
    <name type="scientific">Tanacetum coccineum</name>
    <dbReference type="NCBI Taxonomy" id="301880"/>
    <lineage>
        <taxon>Eukaryota</taxon>
        <taxon>Viridiplantae</taxon>
        <taxon>Streptophyta</taxon>
        <taxon>Embryophyta</taxon>
        <taxon>Tracheophyta</taxon>
        <taxon>Spermatophyta</taxon>
        <taxon>Magnoliopsida</taxon>
        <taxon>eudicotyledons</taxon>
        <taxon>Gunneridae</taxon>
        <taxon>Pentapetalae</taxon>
        <taxon>asterids</taxon>
        <taxon>campanulids</taxon>
        <taxon>Asterales</taxon>
        <taxon>Asteraceae</taxon>
        <taxon>Asteroideae</taxon>
        <taxon>Anthemideae</taxon>
        <taxon>Anthemidinae</taxon>
        <taxon>Tanacetum</taxon>
    </lineage>
</organism>
<proteinExistence type="predicted"/>
<dbReference type="Proteomes" id="UP001151760">
    <property type="component" value="Unassembled WGS sequence"/>
</dbReference>
<gene>
    <name evidence="2" type="ORF">Tco_1058246</name>
</gene>
<reference evidence="2" key="2">
    <citation type="submission" date="2022-01" db="EMBL/GenBank/DDBJ databases">
        <authorList>
            <person name="Yamashiro T."/>
            <person name="Shiraishi A."/>
            <person name="Satake H."/>
            <person name="Nakayama K."/>
        </authorList>
    </citation>
    <scope>NUCLEOTIDE SEQUENCE</scope>
</reference>